<protein>
    <recommendedName>
        <fullName evidence="1">Transposase MuDR plant domain-containing protein</fullName>
    </recommendedName>
</protein>
<evidence type="ECO:0000313" key="2">
    <source>
        <dbReference type="EMBL" id="KAK3212568.1"/>
    </source>
</evidence>
<comment type="caution">
    <text evidence="2">The sequence shown here is derived from an EMBL/GenBank/DDBJ whole genome shotgun (WGS) entry which is preliminary data.</text>
</comment>
<dbReference type="EMBL" id="JANJYJ010000005">
    <property type="protein sequence ID" value="KAK3212568.1"/>
    <property type="molecule type" value="Genomic_DNA"/>
</dbReference>
<feature type="domain" description="Transposase MuDR plant" evidence="1">
    <location>
        <begin position="95"/>
        <end position="139"/>
    </location>
</feature>
<name>A0AAE0AFE5_9ROSI</name>
<sequence>MEATSRWETKSISIVPGTTCHTFKRNDNDVQFMLGEDREIPQVCVSLIERRCGGAMCDDIPLHGNPQHYSFVSVSNQMFTQRSGTYNDGNPQGIHAIRENFEWKVKRSNKSVLYLVCMIDNCKWKLRAVRRDEGTYFQVRSFDSEHSCPLEKVYQHHRQASAVIIGEVIAPRLQQHDGRLIRPKDISTDMKIMFGIQVMYSKAYQAVNYALANTYRSHEETFQLLPSFGYVLEQNILA</sequence>
<reference evidence="2" key="1">
    <citation type="journal article" date="2023" name="Plant J.">
        <title>Genome sequences and population genomics provide insights into the demographic history, inbreeding, and mutation load of two 'living fossil' tree species of Dipteronia.</title>
        <authorList>
            <person name="Feng Y."/>
            <person name="Comes H.P."/>
            <person name="Chen J."/>
            <person name="Zhu S."/>
            <person name="Lu R."/>
            <person name="Zhang X."/>
            <person name="Li P."/>
            <person name="Qiu J."/>
            <person name="Olsen K.M."/>
            <person name="Qiu Y."/>
        </authorList>
    </citation>
    <scope>NUCLEOTIDE SEQUENCE</scope>
    <source>
        <strain evidence="2">NBL</strain>
    </source>
</reference>
<evidence type="ECO:0000259" key="1">
    <source>
        <dbReference type="Pfam" id="PF03108"/>
    </source>
</evidence>
<dbReference type="Pfam" id="PF03108">
    <property type="entry name" value="DBD_Tnp_Mut"/>
    <property type="match status" value="1"/>
</dbReference>
<evidence type="ECO:0000313" key="3">
    <source>
        <dbReference type="Proteomes" id="UP001281410"/>
    </source>
</evidence>
<dbReference type="PANTHER" id="PTHR31973:SF195">
    <property type="entry name" value="MUDR FAMILY TRANSPOSASE"/>
    <property type="match status" value="1"/>
</dbReference>
<dbReference type="InterPro" id="IPR004332">
    <property type="entry name" value="Transposase_MuDR"/>
</dbReference>
<gene>
    <name evidence="2" type="ORF">Dsin_017274</name>
</gene>
<proteinExistence type="predicted"/>
<dbReference type="Proteomes" id="UP001281410">
    <property type="component" value="Unassembled WGS sequence"/>
</dbReference>
<organism evidence="2 3">
    <name type="scientific">Dipteronia sinensis</name>
    <dbReference type="NCBI Taxonomy" id="43782"/>
    <lineage>
        <taxon>Eukaryota</taxon>
        <taxon>Viridiplantae</taxon>
        <taxon>Streptophyta</taxon>
        <taxon>Embryophyta</taxon>
        <taxon>Tracheophyta</taxon>
        <taxon>Spermatophyta</taxon>
        <taxon>Magnoliopsida</taxon>
        <taxon>eudicotyledons</taxon>
        <taxon>Gunneridae</taxon>
        <taxon>Pentapetalae</taxon>
        <taxon>rosids</taxon>
        <taxon>malvids</taxon>
        <taxon>Sapindales</taxon>
        <taxon>Sapindaceae</taxon>
        <taxon>Hippocastanoideae</taxon>
        <taxon>Acereae</taxon>
        <taxon>Dipteronia</taxon>
    </lineage>
</organism>
<accession>A0AAE0AFE5</accession>
<keyword evidence="3" id="KW-1185">Reference proteome</keyword>
<dbReference type="PANTHER" id="PTHR31973">
    <property type="entry name" value="POLYPROTEIN, PUTATIVE-RELATED"/>
    <property type="match status" value="1"/>
</dbReference>
<dbReference type="AlphaFoldDB" id="A0AAE0AFE5"/>